<dbReference type="OrthoDB" id="9796965at2"/>
<name>A0A3M0BSU2_9AQUI</name>
<keyword evidence="4" id="KW-1185">Reference proteome</keyword>
<dbReference type="EMBL" id="REFO01000010">
    <property type="protein sequence ID" value="RMA97585.1"/>
    <property type="molecule type" value="Genomic_DNA"/>
</dbReference>
<sequence length="88" mass="9685">MAENTVKIDREKVEEVLEKIRPALRFDGGDVELVDIGEDGTVYVRLMGACSGCAMSLMTLKGGIEMKLKEAIPEVKEVVAVNLEQPMF</sequence>
<comment type="caution">
    <text evidence="3">The sequence shown here is derived from an EMBL/GenBank/DDBJ whole genome shotgun (WGS) entry which is preliminary data.</text>
</comment>
<dbReference type="GO" id="GO:0016226">
    <property type="term" value="P:iron-sulfur cluster assembly"/>
    <property type="evidence" value="ECO:0007669"/>
    <property type="project" value="InterPro"/>
</dbReference>
<gene>
    <name evidence="3" type="ORF">CLV39_0202</name>
</gene>
<protein>
    <submittedName>
        <fullName evidence="3">Fe-S cluster biogenesis protein NfuA</fullName>
    </submittedName>
</protein>
<dbReference type="PANTHER" id="PTHR11178:SF25">
    <property type="entry name" value="NIFU-LIKE PROTEIN 3, CHLOROPLASTIC"/>
    <property type="match status" value="1"/>
</dbReference>
<evidence type="ECO:0000259" key="2">
    <source>
        <dbReference type="Pfam" id="PF01106"/>
    </source>
</evidence>
<evidence type="ECO:0000313" key="3">
    <source>
        <dbReference type="EMBL" id="RMA97585.1"/>
    </source>
</evidence>
<comment type="similarity">
    <text evidence="1">Belongs to the NifU family.</text>
</comment>
<organism evidence="3 4">
    <name type="scientific">Hydrogenothermus marinus</name>
    <dbReference type="NCBI Taxonomy" id="133270"/>
    <lineage>
        <taxon>Bacteria</taxon>
        <taxon>Pseudomonadati</taxon>
        <taxon>Aquificota</taxon>
        <taxon>Aquificia</taxon>
        <taxon>Aquificales</taxon>
        <taxon>Hydrogenothermaceae</taxon>
        <taxon>Hydrogenothermus</taxon>
    </lineage>
</organism>
<dbReference type="Gene3D" id="3.30.300.130">
    <property type="entry name" value="Fe-S cluster assembly (FSCA)"/>
    <property type="match status" value="1"/>
</dbReference>
<dbReference type="RefSeq" id="WP_121922362.1">
    <property type="nucleotide sequence ID" value="NZ_REFO01000010.1"/>
</dbReference>
<evidence type="ECO:0000313" key="4">
    <source>
        <dbReference type="Proteomes" id="UP000280842"/>
    </source>
</evidence>
<dbReference type="Pfam" id="PF01106">
    <property type="entry name" value="NifU"/>
    <property type="match status" value="1"/>
</dbReference>
<feature type="domain" description="NIF system FeS cluster assembly NifU C-terminal" evidence="2">
    <location>
        <begin position="13"/>
        <end position="79"/>
    </location>
</feature>
<dbReference type="Proteomes" id="UP000280842">
    <property type="component" value="Unassembled WGS sequence"/>
</dbReference>
<dbReference type="AlphaFoldDB" id="A0A3M0BSU2"/>
<dbReference type="InterPro" id="IPR001075">
    <property type="entry name" value="NIF_FeS_clus_asmbl_NifU_C"/>
</dbReference>
<dbReference type="GO" id="GO:0051536">
    <property type="term" value="F:iron-sulfur cluster binding"/>
    <property type="evidence" value="ECO:0007669"/>
    <property type="project" value="InterPro"/>
</dbReference>
<evidence type="ECO:0000256" key="1">
    <source>
        <dbReference type="ARBA" id="ARBA00006420"/>
    </source>
</evidence>
<dbReference type="PANTHER" id="PTHR11178">
    <property type="entry name" value="IRON-SULFUR CLUSTER SCAFFOLD PROTEIN NFU-RELATED"/>
    <property type="match status" value="1"/>
</dbReference>
<accession>A0A3M0BSU2</accession>
<dbReference type="InterPro" id="IPR034904">
    <property type="entry name" value="FSCA_dom_sf"/>
</dbReference>
<proteinExistence type="inferred from homology"/>
<reference evidence="3 4" key="1">
    <citation type="submission" date="2018-10" db="EMBL/GenBank/DDBJ databases">
        <title>Genomic Encyclopedia of Archaeal and Bacterial Type Strains, Phase II (KMG-II): from individual species to whole genera.</title>
        <authorList>
            <person name="Goeker M."/>
        </authorList>
    </citation>
    <scope>NUCLEOTIDE SEQUENCE [LARGE SCALE GENOMIC DNA]</scope>
    <source>
        <strain evidence="3 4">VM1</strain>
    </source>
</reference>
<dbReference type="GO" id="GO:0005506">
    <property type="term" value="F:iron ion binding"/>
    <property type="evidence" value="ECO:0007669"/>
    <property type="project" value="InterPro"/>
</dbReference>
<dbReference type="SUPFAM" id="SSF117916">
    <property type="entry name" value="Fe-S cluster assembly (FSCA) domain-like"/>
    <property type="match status" value="1"/>
</dbReference>